<dbReference type="EMBL" id="ML210389">
    <property type="protein sequence ID" value="TFK18599.1"/>
    <property type="molecule type" value="Genomic_DNA"/>
</dbReference>
<dbReference type="Proteomes" id="UP000307440">
    <property type="component" value="Unassembled WGS sequence"/>
</dbReference>
<dbReference type="OrthoDB" id="3133286at2759"/>
<sequence length="216" mass="24591">IVNTLRESGFHCAFFGSMGCRLYGNKRLPEDLDVLVFPPPGTFVDEAFVKQGMVDRNSQFYTRAAVDPAATYRVLFSNIPQHAVLPPNFRRRICKVDVLLPGVMSLPYLNERQVNEVEGLPVVPVLILLLQKLQGWDDHLKCMVPHKFWKHNVDAEDIKDLLGRVGEMPMRMFRPWSEKKLLSAEFVNASEARVKRFCAKFPETADLWEGLGFGVA</sequence>
<feature type="non-terminal residue" evidence="1">
    <location>
        <position position="1"/>
    </location>
</feature>
<evidence type="ECO:0000313" key="2">
    <source>
        <dbReference type="Proteomes" id="UP000307440"/>
    </source>
</evidence>
<proteinExistence type="predicted"/>
<evidence type="ECO:0000313" key="1">
    <source>
        <dbReference type="EMBL" id="TFK18599.1"/>
    </source>
</evidence>
<gene>
    <name evidence="1" type="ORF">FA15DRAFT_603011</name>
</gene>
<reference evidence="1 2" key="1">
    <citation type="journal article" date="2019" name="Nat. Ecol. Evol.">
        <title>Megaphylogeny resolves global patterns of mushroom evolution.</title>
        <authorList>
            <person name="Varga T."/>
            <person name="Krizsan K."/>
            <person name="Foldi C."/>
            <person name="Dima B."/>
            <person name="Sanchez-Garcia M."/>
            <person name="Sanchez-Ramirez S."/>
            <person name="Szollosi G.J."/>
            <person name="Szarkandi J.G."/>
            <person name="Papp V."/>
            <person name="Albert L."/>
            <person name="Andreopoulos W."/>
            <person name="Angelini C."/>
            <person name="Antonin V."/>
            <person name="Barry K.W."/>
            <person name="Bougher N.L."/>
            <person name="Buchanan P."/>
            <person name="Buyck B."/>
            <person name="Bense V."/>
            <person name="Catcheside P."/>
            <person name="Chovatia M."/>
            <person name="Cooper J."/>
            <person name="Damon W."/>
            <person name="Desjardin D."/>
            <person name="Finy P."/>
            <person name="Geml J."/>
            <person name="Haridas S."/>
            <person name="Hughes K."/>
            <person name="Justo A."/>
            <person name="Karasinski D."/>
            <person name="Kautmanova I."/>
            <person name="Kiss B."/>
            <person name="Kocsube S."/>
            <person name="Kotiranta H."/>
            <person name="LaButti K.M."/>
            <person name="Lechner B.E."/>
            <person name="Liimatainen K."/>
            <person name="Lipzen A."/>
            <person name="Lukacs Z."/>
            <person name="Mihaltcheva S."/>
            <person name="Morgado L.N."/>
            <person name="Niskanen T."/>
            <person name="Noordeloos M.E."/>
            <person name="Ohm R.A."/>
            <person name="Ortiz-Santana B."/>
            <person name="Ovrebo C."/>
            <person name="Racz N."/>
            <person name="Riley R."/>
            <person name="Savchenko A."/>
            <person name="Shiryaev A."/>
            <person name="Soop K."/>
            <person name="Spirin V."/>
            <person name="Szebenyi C."/>
            <person name="Tomsovsky M."/>
            <person name="Tulloss R.E."/>
            <person name="Uehling J."/>
            <person name="Grigoriev I.V."/>
            <person name="Vagvolgyi C."/>
            <person name="Papp T."/>
            <person name="Martin F.M."/>
            <person name="Miettinen O."/>
            <person name="Hibbett D.S."/>
            <person name="Nagy L.G."/>
        </authorList>
    </citation>
    <scope>NUCLEOTIDE SEQUENCE [LARGE SCALE GENOMIC DNA]</scope>
    <source>
        <strain evidence="1 2">CBS 121175</strain>
    </source>
</reference>
<organism evidence="1 2">
    <name type="scientific">Coprinopsis marcescibilis</name>
    <name type="common">Agaric fungus</name>
    <name type="synonym">Psathyrella marcescibilis</name>
    <dbReference type="NCBI Taxonomy" id="230819"/>
    <lineage>
        <taxon>Eukaryota</taxon>
        <taxon>Fungi</taxon>
        <taxon>Dikarya</taxon>
        <taxon>Basidiomycota</taxon>
        <taxon>Agaricomycotina</taxon>
        <taxon>Agaricomycetes</taxon>
        <taxon>Agaricomycetidae</taxon>
        <taxon>Agaricales</taxon>
        <taxon>Agaricineae</taxon>
        <taxon>Psathyrellaceae</taxon>
        <taxon>Coprinopsis</taxon>
    </lineage>
</organism>
<accession>A0A5C3KEN7</accession>
<protein>
    <submittedName>
        <fullName evidence="1">Uncharacterized protein</fullName>
    </submittedName>
</protein>
<keyword evidence="2" id="KW-1185">Reference proteome</keyword>
<dbReference type="AlphaFoldDB" id="A0A5C3KEN7"/>
<name>A0A5C3KEN7_COPMA</name>